<dbReference type="AlphaFoldDB" id="A0A5B7IZF8"/>
<sequence length="47" mass="5124">MPKQIHGGNRECGKYVARKVHQLEHGYGNLWTEGGAAGGIVPFSESR</sequence>
<reference evidence="1 2" key="1">
    <citation type="submission" date="2019-05" db="EMBL/GenBank/DDBJ databases">
        <title>Another draft genome of Portunus trituberculatus and its Hox gene families provides insights of decapod evolution.</title>
        <authorList>
            <person name="Jeong J.-H."/>
            <person name="Song I."/>
            <person name="Kim S."/>
            <person name="Choi T."/>
            <person name="Kim D."/>
            <person name="Ryu S."/>
            <person name="Kim W."/>
        </authorList>
    </citation>
    <scope>NUCLEOTIDE SEQUENCE [LARGE SCALE GENOMIC DNA]</scope>
    <source>
        <tissue evidence="1">Muscle</tissue>
    </source>
</reference>
<evidence type="ECO:0000313" key="1">
    <source>
        <dbReference type="EMBL" id="MPC87633.1"/>
    </source>
</evidence>
<dbReference type="Proteomes" id="UP000324222">
    <property type="component" value="Unassembled WGS sequence"/>
</dbReference>
<name>A0A5B7IZF8_PORTR</name>
<proteinExistence type="predicted"/>
<accession>A0A5B7IZF8</accession>
<protein>
    <submittedName>
        <fullName evidence="1">Uncharacterized protein</fullName>
    </submittedName>
</protein>
<organism evidence="1 2">
    <name type="scientific">Portunus trituberculatus</name>
    <name type="common">Swimming crab</name>
    <name type="synonym">Neptunus trituberculatus</name>
    <dbReference type="NCBI Taxonomy" id="210409"/>
    <lineage>
        <taxon>Eukaryota</taxon>
        <taxon>Metazoa</taxon>
        <taxon>Ecdysozoa</taxon>
        <taxon>Arthropoda</taxon>
        <taxon>Crustacea</taxon>
        <taxon>Multicrustacea</taxon>
        <taxon>Malacostraca</taxon>
        <taxon>Eumalacostraca</taxon>
        <taxon>Eucarida</taxon>
        <taxon>Decapoda</taxon>
        <taxon>Pleocyemata</taxon>
        <taxon>Brachyura</taxon>
        <taxon>Eubrachyura</taxon>
        <taxon>Portunoidea</taxon>
        <taxon>Portunidae</taxon>
        <taxon>Portuninae</taxon>
        <taxon>Portunus</taxon>
    </lineage>
</organism>
<keyword evidence="2" id="KW-1185">Reference proteome</keyword>
<evidence type="ECO:0000313" key="2">
    <source>
        <dbReference type="Proteomes" id="UP000324222"/>
    </source>
</evidence>
<comment type="caution">
    <text evidence="1">The sequence shown here is derived from an EMBL/GenBank/DDBJ whole genome shotgun (WGS) entry which is preliminary data.</text>
</comment>
<gene>
    <name evidence="1" type="ORF">E2C01_082503</name>
</gene>
<dbReference type="EMBL" id="VSRR010075111">
    <property type="protein sequence ID" value="MPC87633.1"/>
    <property type="molecule type" value="Genomic_DNA"/>
</dbReference>